<comment type="pathway">
    <text evidence="7">Metabolic intermediate biosynthesis; chorismate biosynthesis; chorismate from D-erythrose 4-phosphate and phosphoenolpyruvate: step 5/7.</text>
</comment>
<dbReference type="PRINTS" id="PR01100">
    <property type="entry name" value="SHIKIMTKNASE"/>
</dbReference>
<comment type="cofactor">
    <cofactor evidence="7">
        <name>Mg(2+)</name>
        <dbReference type="ChEBI" id="CHEBI:18420"/>
    </cofactor>
    <text evidence="7">Binds 1 Mg(2+) ion per subunit.</text>
</comment>
<sequence>MKLWLIGFMGSGKSTIGGLLASKLGYSFIDTDLIISQECGLSVEKIFARYGAPHFRTLEAQLIARLRAKSSCVIATGGGMPIYNKLGEGLVCYLCVDFEVLYMRLLQDGTPRPLFKDKTTLYQLYTERTPIYAHLAQHTFSANQTPPQVVAEILALLRQVEL</sequence>
<comment type="subcellular location">
    <subcellularLocation>
        <location evidence="7">Cytoplasm</location>
    </subcellularLocation>
</comment>
<comment type="similarity">
    <text evidence="7">Belongs to the shikimate kinase family.</text>
</comment>
<comment type="subunit">
    <text evidence="7">Monomer.</text>
</comment>
<keyword evidence="3 7" id="KW-0547">Nucleotide-binding</keyword>
<dbReference type="InterPro" id="IPR000623">
    <property type="entry name" value="Shikimate_kinase/TSH1"/>
</dbReference>
<evidence type="ECO:0000256" key="5">
    <source>
        <dbReference type="ARBA" id="ARBA00022840"/>
    </source>
</evidence>
<keyword evidence="4 7" id="KW-0418">Kinase</keyword>
<dbReference type="RefSeq" id="WP_104752625.1">
    <property type="nucleotide sequence ID" value="NZ_FZMF01000033.1"/>
</dbReference>
<dbReference type="GO" id="GO:0016301">
    <property type="term" value="F:kinase activity"/>
    <property type="evidence" value="ECO:0007669"/>
    <property type="project" value="UniProtKB-KW"/>
</dbReference>
<keyword evidence="5 7" id="KW-0067">ATP-binding</keyword>
<evidence type="ECO:0000256" key="2">
    <source>
        <dbReference type="ARBA" id="ARBA00022679"/>
    </source>
</evidence>
<evidence type="ECO:0000313" key="9">
    <source>
        <dbReference type="Proteomes" id="UP001595783"/>
    </source>
</evidence>
<keyword evidence="6 7" id="KW-0057">Aromatic amino acid biosynthesis</keyword>
<dbReference type="SUPFAM" id="SSF52540">
    <property type="entry name" value="P-loop containing nucleoside triphosphate hydrolases"/>
    <property type="match status" value="1"/>
</dbReference>
<evidence type="ECO:0000256" key="7">
    <source>
        <dbReference type="HAMAP-Rule" id="MF_00109"/>
    </source>
</evidence>
<evidence type="ECO:0000313" key="8">
    <source>
        <dbReference type="EMBL" id="MFC3848046.1"/>
    </source>
</evidence>
<comment type="caution">
    <text evidence="7">Lacks conserved residue(s) required for the propagation of feature annotation.</text>
</comment>
<comment type="caution">
    <text evidence="8">The sequence shown here is derived from an EMBL/GenBank/DDBJ whole genome shotgun (WGS) entry which is preliminary data.</text>
</comment>
<gene>
    <name evidence="7" type="primary">aroK</name>
    <name evidence="8" type="ORF">ACFOPX_05845</name>
</gene>
<dbReference type="InterPro" id="IPR027417">
    <property type="entry name" value="P-loop_NTPase"/>
</dbReference>
<dbReference type="HAMAP" id="MF_00109">
    <property type="entry name" value="Shikimate_kinase"/>
    <property type="match status" value="1"/>
</dbReference>
<feature type="binding site" evidence="7">
    <location>
        <position position="32"/>
    </location>
    <ligand>
        <name>substrate</name>
    </ligand>
</feature>
<evidence type="ECO:0000256" key="3">
    <source>
        <dbReference type="ARBA" id="ARBA00022741"/>
    </source>
</evidence>
<accession>A0ABV7ZJ19</accession>
<comment type="catalytic activity">
    <reaction evidence="7">
        <text>shikimate + ATP = 3-phosphoshikimate + ADP + H(+)</text>
        <dbReference type="Rhea" id="RHEA:13121"/>
        <dbReference type="ChEBI" id="CHEBI:15378"/>
        <dbReference type="ChEBI" id="CHEBI:30616"/>
        <dbReference type="ChEBI" id="CHEBI:36208"/>
        <dbReference type="ChEBI" id="CHEBI:145989"/>
        <dbReference type="ChEBI" id="CHEBI:456216"/>
        <dbReference type="EC" id="2.7.1.71"/>
    </reaction>
</comment>
<comment type="function">
    <text evidence="7">Catalyzes the specific phosphorylation of the 3-hydroxyl group of shikimic acid using ATP as a cosubstrate.</text>
</comment>
<dbReference type="Pfam" id="PF01202">
    <property type="entry name" value="SKI"/>
    <property type="match status" value="1"/>
</dbReference>
<proteinExistence type="inferred from homology"/>
<feature type="binding site" evidence="7">
    <location>
        <begin position="10"/>
        <end position="15"/>
    </location>
    <ligand>
        <name>ATP</name>
        <dbReference type="ChEBI" id="CHEBI:30616"/>
    </ligand>
</feature>
<feature type="binding site" evidence="7">
    <location>
        <position position="128"/>
    </location>
    <ligand>
        <name>substrate</name>
    </ligand>
</feature>
<feature type="binding site" evidence="7">
    <location>
        <position position="112"/>
    </location>
    <ligand>
        <name>ATP</name>
        <dbReference type="ChEBI" id="CHEBI:30616"/>
    </ligand>
</feature>
<keyword evidence="7" id="KW-0460">Magnesium</keyword>
<dbReference type="PANTHER" id="PTHR21087:SF16">
    <property type="entry name" value="SHIKIMATE KINASE 1, CHLOROPLASTIC"/>
    <property type="match status" value="1"/>
</dbReference>
<feature type="binding site" evidence="7">
    <location>
        <position position="14"/>
    </location>
    <ligand>
        <name>Mg(2+)</name>
        <dbReference type="ChEBI" id="CHEBI:18420"/>
    </ligand>
</feature>
<evidence type="ECO:0000256" key="4">
    <source>
        <dbReference type="ARBA" id="ARBA00022777"/>
    </source>
</evidence>
<dbReference type="EC" id="2.7.1.71" evidence="7"/>
<dbReference type="Gene3D" id="3.40.50.300">
    <property type="entry name" value="P-loop containing nucleotide triphosphate hydrolases"/>
    <property type="match status" value="1"/>
</dbReference>
<dbReference type="PANTHER" id="PTHR21087">
    <property type="entry name" value="SHIKIMATE KINASE"/>
    <property type="match status" value="1"/>
</dbReference>
<organism evidence="8 9">
    <name type="scientific">Helicobacter baculiformis</name>
    <dbReference type="NCBI Taxonomy" id="427351"/>
    <lineage>
        <taxon>Bacteria</taxon>
        <taxon>Pseudomonadati</taxon>
        <taxon>Campylobacterota</taxon>
        <taxon>Epsilonproteobacteria</taxon>
        <taxon>Campylobacterales</taxon>
        <taxon>Helicobacteraceae</taxon>
        <taxon>Helicobacter</taxon>
    </lineage>
</organism>
<keyword evidence="9" id="KW-1185">Reference proteome</keyword>
<dbReference type="EMBL" id="JBHRZO010000037">
    <property type="protein sequence ID" value="MFC3848046.1"/>
    <property type="molecule type" value="Genomic_DNA"/>
</dbReference>
<protein>
    <recommendedName>
        <fullName evidence="7">Shikimate kinase</fullName>
        <shortName evidence="7">SK</shortName>
        <ecNumber evidence="7">2.7.1.71</ecNumber>
    </recommendedName>
</protein>
<keyword evidence="2 7" id="KW-0808">Transferase</keyword>
<feature type="binding site" evidence="7">
    <location>
        <position position="56"/>
    </location>
    <ligand>
        <name>substrate</name>
    </ligand>
</feature>
<evidence type="ECO:0000256" key="6">
    <source>
        <dbReference type="ARBA" id="ARBA00023141"/>
    </source>
</evidence>
<evidence type="ECO:0000256" key="1">
    <source>
        <dbReference type="ARBA" id="ARBA00022605"/>
    </source>
</evidence>
<dbReference type="CDD" id="cd00464">
    <property type="entry name" value="SK"/>
    <property type="match status" value="1"/>
</dbReference>
<dbReference type="Proteomes" id="UP001595783">
    <property type="component" value="Unassembled WGS sequence"/>
</dbReference>
<name>A0ABV7ZJ19_9HELI</name>
<dbReference type="InterPro" id="IPR031322">
    <property type="entry name" value="Shikimate/glucono_kinase"/>
</dbReference>
<keyword evidence="7" id="KW-0479">Metal-binding</keyword>
<reference evidence="9" key="1">
    <citation type="journal article" date="2019" name="Int. J. Syst. Evol. Microbiol.">
        <title>The Global Catalogue of Microorganisms (GCM) 10K type strain sequencing project: providing services to taxonomists for standard genome sequencing and annotation.</title>
        <authorList>
            <consortium name="The Broad Institute Genomics Platform"/>
            <consortium name="The Broad Institute Genome Sequencing Center for Infectious Disease"/>
            <person name="Wu L."/>
            <person name="Ma J."/>
        </authorList>
    </citation>
    <scope>NUCLEOTIDE SEQUENCE [LARGE SCALE GENOMIC DNA]</scope>
    <source>
        <strain evidence="9">CCUG 53816</strain>
    </source>
</reference>
<keyword evidence="1 7" id="KW-0028">Amino-acid biosynthesis</keyword>
<feature type="binding site" evidence="7">
    <location>
        <position position="78"/>
    </location>
    <ligand>
        <name>substrate</name>
    </ligand>
</feature>
<keyword evidence="7" id="KW-0963">Cytoplasm</keyword>